<keyword evidence="7" id="KW-1185">Reference proteome</keyword>
<dbReference type="Pfam" id="PF13176">
    <property type="entry name" value="TPR_7"/>
    <property type="match status" value="1"/>
</dbReference>
<evidence type="ECO:0000256" key="3">
    <source>
        <dbReference type="PROSITE-ProRule" id="PRU00339"/>
    </source>
</evidence>
<keyword evidence="2 3" id="KW-0802">TPR repeat</keyword>
<dbReference type="InterPro" id="IPR013105">
    <property type="entry name" value="TPR_2"/>
</dbReference>
<reference evidence="7" key="1">
    <citation type="journal article" date="2020" name="ISME J.">
        <title>Comparative genomics reveals insights into cyanobacterial evolution and habitat adaptation.</title>
        <authorList>
            <person name="Chen M.Y."/>
            <person name="Teng W.K."/>
            <person name="Zhao L."/>
            <person name="Hu C.X."/>
            <person name="Zhou Y.K."/>
            <person name="Han B.P."/>
            <person name="Song L.R."/>
            <person name="Shu W.S."/>
        </authorList>
    </citation>
    <scope>NUCLEOTIDE SEQUENCE [LARGE SCALE GENOMIC DNA]</scope>
    <source>
        <strain evidence="7">FACHB-251</strain>
    </source>
</reference>
<dbReference type="SMART" id="SM00028">
    <property type="entry name" value="TPR"/>
    <property type="match status" value="13"/>
</dbReference>
<feature type="repeat" description="TPR" evidence="3">
    <location>
        <begin position="219"/>
        <end position="252"/>
    </location>
</feature>
<dbReference type="PROSITE" id="PS50293">
    <property type="entry name" value="TPR_REGION"/>
    <property type="match status" value="1"/>
</dbReference>
<feature type="coiled-coil region" evidence="4">
    <location>
        <begin position="599"/>
        <end position="626"/>
    </location>
</feature>
<evidence type="ECO:0000256" key="1">
    <source>
        <dbReference type="ARBA" id="ARBA00022737"/>
    </source>
</evidence>
<keyword evidence="4" id="KW-0175">Coiled coil</keyword>
<dbReference type="InterPro" id="IPR019734">
    <property type="entry name" value="TPR_rpt"/>
</dbReference>
<feature type="repeat" description="TPR" evidence="3">
    <location>
        <begin position="473"/>
        <end position="506"/>
    </location>
</feature>
<accession>A0A926WKM6</accession>
<feature type="repeat" description="TPR" evidence="3">
    <location>
        <begin position="354"/>
        <end position="387"/>
    </location>
</feature>
<comment type="caution">
    <text evidence="6">The sequence shown here is derived from an EMBL/GenBank/DDBJ whole genome shotgun (WGS) entry which is preliminary data.</text>
</comment>
<dbReference type="PANTHER" id="PTHR10098">
    <property type="entry name" value="RAPSYN-RELATED"/>
    <property type="match status" value="1"/>
</dbReference>
<evidence type="ECO:0000256" key="2">
    <source>
        <dbReference type="ARBA" id="ARBA00022803"/>
    </source>
</evidence>
<dbReference type="AlphaFoldDB" id="A0A926WKM6"/>
<name>A0A926WKM6_9NOST</name>
<sequence>MAKGKNCGQILAITLLLLSEPLSVIASVNSLKINYPLLITQQPTFSPEQQKAIAEAKKLFAEAGKLREQGTSESLQQAIKKYEAALELWQQLGLESFIAATLVGLGGIYLDLNQVPKSIEYYNQALAIREKIQDKTGQATILLFLGNGQEKLGEKQKAIAYYQQSLSILKGEKEQDYIIFVLNAIAKSYASIGDTKTAIEYYNQQLAIQRANNDKSGEAETLKSIGINYANLGEIKQGINYFNQALEISRQLKDLSGQAKTLGILGIFYGYVGQPELSINALNQALEIQRTNQKKLSGTELELNLLEQSTILSTVGATYKIFNDNPKALNAFEEARSLIKKITNSNLQPESFEAKVLYNLSNIYEETGQKQKALELLNQALELQRRIKSPDEAGTLVNIADVYKSMGEYQQALDLTNQALTIQRQIQNLPEEAKTLIYIANIYDYLGNYQLSIETLKQALKKFEGMNDMSGVAQAFNDIGDVYRRAKNYPESLKYYQQGLAIAQKLEDVNREFTITIGIIRVNEELKNYPQALDAANKILVSSRQRKNSSNEATALAFLGRIYLASGEYQKALDFSNQALSGFQKIEFPVAEANVVGNIAKTYNSLKQYQQSIDSYNQELKLRQKLGDRTGEADTLYYIALTERNRGNLSAALTPIEKTIEIVESVRTKVTSQDLRTSYFATVQRYYQFYIDLLMQLHKQQPSKGYDILALETSERARARSLLEILNEANADIRTGVDPQLLTQERNLQQQLDANEKRRIEIANKPDSSKQEQALKQETTNLLEQYRQIQAKIRATSPRYASLTQPEPLTLKEIQRQVLDENTLLLEYSLGEEKSYLWAISKTGMTSYELPKSAEIETLVRKFRNEIVKPTSNKKTVAKAAEPLTQILLSPVATQLGKKRLAIVGDGALQYLPFAALTTPNTQEYQPLIVNHEIVTLPSASTIALLRKEQLTKKPANKTLALLADPVFSKDDERLKVTRDNSANNNNLNNLALKRAAINTDIKFERLIFTRKEAETILKLIPENQKLPAYDFAANRDFITNSQISQYRILHFATHGILNSEQPELSGVVLSLFDKQGKPQNGFLRLHDIFNLNLSAELVVLSACQTGLGQEIKGEGLVGLTRGFMYAGSPRVVVSLWSVDDEATSLLMQKFYQKMLKDGLKPAAALRQAQIEMFKNEKFSKPDYWAAFTLQGEWK</sequence>
<dbReference type="EMBL" id="JACJQU010000020">
    <property type="protein sequence ID" value="MBD2296232.1"/>
    <property type="molecule type" value="Genomic_DNA"/>
</dbReference>
<feature type="repeat" description="TPR" evidence="3">
    <location>
        <begin position="99"/>
        <end position="132"/>
    </location>
</feature>
<gene>
    <name evidence="6" type="ORF">H6G06_22805</name>
</gene>
<feature type="repeat" description="TPR" evidence="3">
    <location>
        <begin position="553"/>
        <end position="586"/>
    </location>
</feature>
<feature type="repeat" description="TPR" evidence="3">
    <location>
        <begin position="393"/>
        <end position="426"/>
    </location>
</feature>
<organism evidence="6 7">
    <name type="scientific">Anabaena sphaerica FACHB-251</name>
    <dbReference type="NCBI Taxonomy" id="2692883"/>
    <lineage>
        <taxon>Bacteria</taxon>
        <taxon>Bacillati</taxon>
        <taxon>Cyanobacteriota</taxon>
        <taxon>Cyanophyceae</taxon>
        <taxon>Nostocales</taxon>
        <taxon>Nostocaceae</taxon>
        <taxon>Anabaena</taxon>
    </lineage>
</organism>
<dbReference type="RefSeq" id="WP_190564356.1">
    <property type="nucleotide sequence ID" value="NZ_JACJQU010000020.1"/>
</dbReference>
<proteinExistence type="predicted"/>
<dbReference type="PROSITE" id="PS50005">
    <property type="entry name" value="TPR"/>
    <property type="match status" value="6"/>
</dbReference>
<dbReference type="InterPro" id="IPR024983">
    <property type="entry name" value="CHAT_dom"/>
</dbReference>
<dbReference type="Pfam" id="PF07719">
    <property type="entry name" value="TPR_2"/>
    <property type="match status" value="1"/>
</dbReference>
<dbReference type="Pfam" id="PF13424">
    <property type="entry name" value="TPR_12"/>
    <property type="match status" value="4"/>
</dbReference>
<dbReference type="Proteomes" id="UP000662185">
    <property type="component" value="Unassembled WGS sequence"/>
</dbReference>
<dbReference type="Pfam" id="PF12770">
    <property type="entry name" value="CHAT"/>
    <property type="match status" value="1"/>
</dbReference>
<evidence type="ECO:0000313" key="7">
    <source>
        <dbReference type="Proteomes" id="UP000662185"/>
    </source>
</evidence>
<evidence type="ECO:0000313" key="6">
    <source>
        <dbReference type="EMBL" id="MBD2296232.1"/>
    </source>
</evidence>
<dbReference type="Gene3D" id="1.25.40.10">
    <property type="entry name" value="Tetratricopeptide repeat domain"/>
    <property type="match status" value="5"/>
</dbReference>
<dbReference type="InterPro" id="IPR011990">
    <property type="entry name" value="TPR-like_helical_dom_sf"/>
</dbReference>
<protein>
    <submittedName>
        <fullName evidence="6">Tetratricopeptide repeat protein</fullName>
    </submittedName>
</protein>
<evidence type="ECO:0000256" key="4">
    <source>
        <dbReference type="SAM" id="Coils"/>
    </source>
</evidence>
<keyword evidence="1" id="KW-0677">Repeat</keyword>
<dbReference type="PANTHER" id="PTHR10098:SF108">
    <property type="entry name" value="TETRATRICOPEPTIDE REPEAT PROTEIN 28"/>
    <property type="match status" value="1"/>
</dbReference>
<dbReference type="Pfam" id="PF13374">
    <property type="entry name" value="TPR_10"/>
    <property type="match status" value="1"/>
</dbReference>
<evidence type="ECO:0000259" key="5">
    <source>
        <dbReference type="Pfam" id="PF12770"/>
    </source>
</evidence>
<feature type="domain" description="CHAT" evidence="5">
    <location>
        <begin position="880"/>
        <end position="1193"/>
    </location>
</feature>
<dbReference type="SUPFAM" id="SSF48452">
    <property type="entry name" value="TPR-like"/>
    <property type="match status" value="4"/>
</dbReference>